<keyword evidence="2" id="KW-0326">Glycosidase</keyword>
<dbReference type="Gene3D" id="2.60.40.1760">
    <property type="entry name" value="glycosyl hydrolase (family 31)"/>
    <property type="match status" value="1"/>
</dbReference>
<dbReference type="EMBL" id="CP010086">
    <property type="protein sequence ID" value="AJH01715.1"/>
    <property type="molecule type" value="Genomic_DNA"/>
</dbReference>
<evidence type="ECO:0000313" key="7">
    <source>
        <dbReference type="EMBL" id="AJH01715.1"/>
    </source>
</evidence>
<evidence type="ECO:0000313" key="8">
    <source>
        <dbReference type="Proteomes" id="UP000031866"/>
    </source>
</evidence>
<dbReference type="Pfam" id="PF01055">
    <property type="entry name" value="Glyco_hydro_31_2nd"/>
    <property type="match status" value="1"/>
</dbReference>
<dbReference type="Gene3D" id="3.20.20.80">
    <property type="entry name" value="Glycosidases"/>
    <property type="match status" value="1"/>
</dbReference>
<dbReference type="InterPro" id="IPR000322">
    <property type="entry name" value="Glyco_hydro_31_TIM"/>
</dbReference>
<protein>
    <submittedName>
        <fullName evidence="7">Alpha-glucosidase</fullName>
    </submittedName>
</protein>
<evidence type="ECO:0000259" key="6">
    <source>
        <dbReference type="Pfam" id="PF21365"/>
    </source>
</evidence>
<dbReference type="InterPro" id="IPR033403">
    <property type="entry name" value="DUF5110"/>
</dbReference>
<dbReference type="Pfam" id="PF21365">
    <property type="entry name" value="Glyco_hydro_31_3rd"/>
    <property type="match status" value="1"/>
</dbReference>
<dbReference type="Proteomes" id="UP000031866">
    <property type="component" value="Chromosome"/>
</dbReference>
<dbReference type="SUPFAM" id="SSF51445">
    <property type="entry name" value="(Trans)glycosidases"/>
    <property type="match status" value="1"/>
</dbReference>
<feature type="domain" description="Glycoside hydrolase family 31 TIM barrel" evidence="3">
    <location>
        <begin position="258"/>
        <end position="587"/>
    </location>
</feature>
<feature type="domain" description="Glycoside hydrolase family 31 N-terminal" evidence="4">
    <location>
        <begin position="27"/>
        <end position="211"/>
    </location>
</feature>
<dbReference type="GO" id="GO:0030246">
    <property type="term" value="F:carbohydrate binding"/>
    <property type="evidence" value="ECO:0007669"/>
    <property type="project" value="InterPro"/>
</dbReference>
<dbReference type="InterPro" id="IPR048395">
    <property type="entry name" value="Glyco_hydro_31_C"/>
</dbReference>
<evidence type="ECO:0000256" key="2">
    <source>
        <dbReference type="RuleBase" id="RU361185"/>
    </source>
</evidence>
<reference evidence="8" key="1">
    <citation type="submission" date="2014-12" db="EMBL/GenBank/DDBJ databases">
        <title>Genome sequence of Clostridium beijerinckii strain 59B.</title>
        <authorList>
            <person name="Little G.T."/>
            <person name="Minton N.P."/>
        </authorList>
    </citation>
    <scope>NUCLEOTIDE SEQUENCE [LARGE SCALE GENOMIC DNA]</scope>
    <source>
        <strain evidence="8">59B</strain>
    </source>
</reference>
<dbReference type="SUPFAM" id="SSF51011">
    <property type="entry name" value="Glycosyl hydrolase domain"/>
    <property type="match status" value="1"/>
</dbReference>
<evidence type="ECO:0000259" key="4">
    <source>
        <dbReference type="Pfam" id="PF13802"/>
    </source>
</evidence>
<dbReference type="InterPro" id="IPR025887">
    <property type="entry name" value="Glyco_hydro_31_N_dom"/>
</dbReference>
<gene>
    <name evidence="7" type="ORF">LF65_05190</name>
</gene>
<evidence type="ECO:0000259" key="5">
    <source>
        <dbReference type="Pfam" id="PF17137"/>
    </source>
</evidence>
<proteinExistence type="inferred from homology"/>
<name>A0A0B5QHA1_CLOBE</name>
<dbReference type="PANTHER" id="PTHR22762:SF165">
    <property type="entry name" value="PUTATIVE (AFU_ORTHOLOGUE AFUA_1G06560)-RELATED"/>
    <property type="match status" value="1"/>
</dbReference>
<dbReference type="Pfam" id="PF17137">
    <property type="entry name" value="DUF5110"/>
    <property type="match status" value="1"/>
</dbReference>
<feature type="domain" description="Glycosyl hydrolase family 31 C-terminal" evidence="6">
    <location>
        <begin position="595"/>
        <end position="682"/>
    </location>
</feature>
<dbReference type="InterPro" id="IPR017853">
    <property type="entry name" value="GH"/>
</dbReference>
<accession>A0A0B5QHA1</accession>
<dbReference type="Gene3D" id="2.60.40.1180">
    <property type="entry name" value="Golgi alpha-mannosidase II"/>
    <property type="match status" value="2"/>
</dbReference>
<dbReference type="GO" id="GO:0004553">
    <property type="term" value="F:hydrolase activity, hydrolyzing O-glycosyl compounds"/>
    <property type="evidence" value="ECO:0007669"/>
    <property type="project" value="InterPro"/>
</dbReference>
<evidence type="ECO:0000256" key="1">
    <source>
        <dbReference type="ARBA" id="ARBA00007806"/>
    </source>
</evidence>
<comment type="similarity">
    <text evidence="1 2">Belongs to the glycosyl hydrolase 31 family.</text>
</comment>
<dbReference type="PANTHER" id="PTHR22762">
    <property type="entry name" value="ALPHA-GLUCOSIDASE"/>
    <property type="match status" value="1"/>
</dbReference>
<sequence>MKISNKIISLKNIDNYLEITTNAAKYRIILLNDNIVRVRCTFDEEFQEEASYALVMTAWKDKMDELLKDERKQVEAISSSYEDLGNYIILATKSLNINIYKEPFGVEITDKQGNILHSDLKEKSYVKDSLGRLYHYSCMDDEDYFYGFGEKAGYLNKKKRRMRMHNVDTIGYDSEHTDPLYKHIPFYIKFNNKNNIASGIFYNNSYDSTFDMGCERSGYWNKYSYFCADGGELDTFFIYGPKIKDVVRNYTDLTGKTAMSTKYSLGYMGSTMYYTELDKDSDKAILRFLDRCKEEGIPCDGFFMSSGYTTGEDGKRYVFNWNYDRFKNPEDFVSQVKEKGACVAPNIKPGMLISNPLYKEFDEAGAYIKDDEGEESQTDRYWGGQASFVDFTNPKGRELWKKHLKESLVSLGITSIWNDNNEYEINNTEAICHFEGMKKEISGLRPIMPNLMALMAKETVAEVYPNIRPYIVNRAGFAGIQRYAQTWAGDNNTSWKSLKFNIPVMLGMGLSGVANQGCDIGGFFGPAPEPELFVRWVQNGIFQPRFSIHSCNTDNTVTEPWMYPSYTRYIKEAIKLRYKLVPYLYSLLFEASKEGSPIMRPLIYEFQDDKKLLEESFDFMLGSSILIANVLEKGAKTRKVYLPEGAVWFDWDTKQTYEGGQTIEVEVSLNSIPMFFRSGAIIPIAEGLTNIHNDSIEILKLLIEPSEESSFVLYEDDGVTNNYKNGEYLKTLISVKRENSVKIAFEKEGRYDKQHQEINIDLICKDIAPVQVNLKDKKLAMFLDIKEWELSEEGWYFDIEQKTTKIKYKNINENYDLNINFSVKDLISI</sequence>
<dbReference type="CDD" id="cd06599">
    <property type="entry name" value="GH31_glycosidase_Aec37"/>
    <property type="match status" value="1"/>
</dbReference>
<dbReference type="RefSeq" id="WP_041900191.1">
    <property type="nucleotide sequence ID" value="NZ_CP010086.2"/>
</dbReference>
<dbReference type="GO" id="GO:0005975">
    <property type="term" value="P:carbohydrate metabolic process"/>
    <property type="evidence" value="ECO:0007669"/>
    <property type="project" value="InterPro"/>
</dbReference>
<keyword evidence="2" id="KW-0378">Hydrolase</keyword>
<feature type="domain" description="DUF5110" evidence="5">
    <location>
        <begin position="699"/>
        <end position="763"/>
    </location>
</feature>
<dbReference type="InterPro" id="IPR011013">
    <property type="entry name" value="Gal_mutarotase_sf_dom"/>
</dbReference>
<dbReference type="CDD" id="cd14752">
    <property type="entry name" value="GH31_N"/>
    <property type="match status" value="1"/>
</dbReference>
<dbReference type="STRING" id="1520.LF65_05190"/>
<evidence type="ECO:0000259" key="3">
    <source>
        <dbReference type="Pfam" id="PF01055"/>
    </source>
</evidence>
<dbReference type="OrthoDB" id="176168at2"/>
<dbReference type="KEGG" id="cbei:LF65_05190"/>
<organism evidence="7 8">
    <name type="scientific">Clostridium beijerinckii</name>
    <name type="common">Clostridium MP</name>
    <dbReference type="NCBI Taxonomy" id="1520"/>
    <lineage>
        <taxon>Bacteria</taxon>
        <taxon>Bacillati</taxon>
        <taxon>Bacillota</taxon>
        <taxon>Clostridia</taxon>
        <taxon>Eubacteriales</taxon>
        <taxon>Clostridiaceae</taxon>
        <taxon>Clostridium</taxon>
    </lineage>
</organism>
<dbReference type="AlphaFoldDB" id="A0A0B5QHA1"/>
<dbReference type="SUPFAM" id="SSF74650">
    <property type="entry name" value="Galactose mutarotase-like"/>
    <property type="match status" value="1"/>
</dbReference>
<dbReference type="Pfam" id="PF13802">
    <property type="entry name" value="Gal_mutarotas_2"/>
    <property type="match status" value="1"/>
</dbReference>
<dbReference type="InterPro" id="IPR013780">
    <property type="entry name" value="Glyco_hydro_b"/>
</dbReference>